<evidence type="ECO:0000256" key="6">
    <source>
        <dbReference type="ARBA" id="ARBA00022692"/>
    </source>
</evidence>
<dbReference type="SMART" id="SM00387">
    <property type="entry name" value="HATPase_c"/>
    <property type="match status" value="1"/>
</dbReference>
<dbReference type="InterPro" id="IPR003660">
    <property type="entry name" value="HAMP_dom"/>
</dbReference>
<keyword evidence="14" id="KW-1185">Reference proteome</keyword>
<dbReference type="SUPFAM" id="SSF55874">
    <property type="entry name" value="ATPase domain of HSP90 chaperone/DNA topoisomerase II/histidine kinase"/>
    <property type="match status" value="1"/>
</dbReference>
<feature type="compositionally biased region" description="Low complexity" evidence="10">
    <location>
        <begin position="400"/>
        <end position="434"/>
    </location>
</feature>
<proteinExistence type="predicted"/>
<dbReference type="GO" id="GO:0004673">
    <property type="term" value="F:protein histidine kinase activity"/>
    <property type="evidence" value="ECO:0007669"/>
    <property type="project" value="UniProtKB-EC"/>
</dbReference>
<dbReference type="Pfam" id="PF02518">
    <property type="entry name" value="HATPase_c"/>
    <property type="match status" value="1"/>
</dbReference>
<evidence type="ECO:0000256" key="11">
    <source>
        <dbReference type="SAM" id="Phobius"/>
    </source>
</evidence>
<dbReference type="Pfam" id="PF08376">
    <property type="entry name" value="NIT"/>
    <property type="match status" value="1"/>
</dbReference>
<dbReference type="AlphaFoldDB" id="A0A7K0DWQ4"/>
<comment type="subcellular location">
    <subcellularLocation>
        <location evidence="2">Membrane</location>
    </subcellularLocation>
</comment>
<dbReference type="EC" id="2.7.13.3" evidence="3"/>
<keyword evidence="7" id="KW-0418">Kinase</keyword>
<dbReference type="Proteomes" id="UP000431401">
    <property type="component" value="Unassembled WGS sequence"/>
</dbReference>
<evidence type="ECO:0000256" key="10">
    <source>
        <dbReference type="SAM" id="MobiDB-lite"/>
    </source>
</evidence>
<dbReference type="SMART" id="SM00304">
    <property type="entry name" value="HAMP"/>
    <property type="match status" value="1"/>
</dbReference>
<evidence type="ECO:0000256" key="2">
    <source>
        <dbReference type="ARBA" id="ARBA00004370"/>
    </source>
</evidence>
<feature type="region of interest" description="Disordered" evidence="10">
    <location>
        <begin position="272"/>
        <end position="442"/>
    </location>
</feature>
<dbReference type="InterPro" id="IPR036890">
    <property type="entry name" value="HATPase_C_sf"/>
</dbReference>
<evidence type="ECO:0000256" key="4">
    <source>
        <dbReference type="ARBA" id="ARBA00022553"/>
    </source>
</evidence>
<gene>
    <name evidence="13" type="ORF">NRB56_58110</name>
</gene>
<feature type="compositionally biased region" description="Low complexity" evidence="10">
    <location>
        <begin position="272"/>
        <end position="299"/>
    </location>
</feature>
<feature type="compositionally biased region" description="Low complexity" evidence="10">
    <location>
        <begin position="307"/>
        <end position="320"/>
    </location>
</feature>
<keyword evidence="5" id="KW-0808">Transferase</keyword>
<sequence length="970" mass="101106">MYNIKRVFKITPSVRFRVLAIALIPSSSLLIVGGGTAGYFLRQADSIQEWSTAINHTAGPALDFVEAVQNERRTSMLILAGDQSVAGDLPAERARLNASIPTMMAAGNDLIKLFHGSVGDAVVQMQATFGQLPLIRQRVDLGAAQIDEVYGYYNKVIQTVIVAGRLAARTAKVPEAANEQDTEIGLFETAEAMSRSSSLAAAGAFHGGFTPSQQEEYSKLVGFYRYELDNRIGELTPGEMASYQALVSSPAWLQMGTIESGLIRRTADLEAAAPSEPGASGPGGSSSTAAGPGSSAPGASGPGGSSSGTAHPGGAAPSGAAGPGASGPNAAGPGTAGPNAAGPGTAGPNAAGPNAGPGVSQPGVTAPGTSQPGVASPGSSAPKTSSPRTSPPGALSQGVPGASSPGTGQTGTGNSSTGSSSETSGNGSESTGTGDSAATAPMPPAAEWQDAADQVGSTLRGMWSSHLRYAGEVADKEGSRLSRQSVEGGAAALALSLIAFLAAAYLSQRLIGRLRRLRAETLQVSETRLPKIMDQLGRSESVDLDKELPKLDFGRDEIGQVADAFNRAQTAAVAAAVNEAHTRQGVRAVFVNIAHRSQVTMHQLLGQLERAEHRHDDPDTLKMLFEFDNLATRERRNAENLVILGGEQPGRQWRNPVPLHELVRSAVTETEHYPRVHIVRLPDVRVVGSAVADLIHLLAELIDNAATFSPPRTRVEISGDLGGSAVIVAISDLGVGLTKGEMARFNEALTNPPDFNIEALSTDPRLGLFVVAQLAKRHDVAVRLTESDFGGIRSVVRIPYDLVSDETVEDDSAPQAELGETGEDNLGELRRWSHQLVGQQQPGLPPVDDPGEPVLVPMAPEPEPVGAIASYGNQTTAEAWGEDPIGVGHESQPYDGPPLPQRRRQTQVIPRPPAPDVHPSIGRQRDRPTGQGRPTDLWTSLQAGTKLGRSGVPAGSRLEAATDGEGQWND</sequence>
<dbReference type="GO" id="GO:0005886">
    <property type="term" value="C:plasma membrane"/>
    <property type="evidence" value="ECO:0007669"/>
    <property type="project" value="TreeGrafter"/>
</dbReference>
<reference evidence="13 14" key="1">
    <citation type="submission" date="2019-10" db="EMBL/GenBank/DDBJ databases">
        <title>Nocardia macrotermitis sp. nov. and Nocardia aurantia sp. nov., isolated from the gut of fungus growing-termite Macrotermes natalensis.</title>
        <authorList>
            <person name="Benndorf R."/>
            <person name="Schwitalla J."/>
            <person name="Martin K."/>
            <person name="De Beer W."/>
            <person name="Kaster A.-K."/>
            <person name="Vollmers J."/>
            <person name="Poulsen M."/>
            <person name="Beemelmanns C."/>
        </authorList>
    </citation>
    <scope>NUCLEOTIDE SEQUENCE [LARGE SCALE GENOMIC DNA]</scope>
    <source>
        <strain evidence="13 14">RB56</strain>
    </source>
</reference>
<dbReference type="Gene3D" id="6.10.340.10">
    <property type="match status" value="1"/>
</dbReference>
<feature type="transmembrane region" description="Helical" evidence="11">
    <location>
        <begin position="20"/>
        <end position="41"/>
    </location>
</feature>
<evidence type="ECO:0000313" key="14">
    <source>
        <dbReference type="Proteomes" id="UP000431401"/>
    </source>
</evidence>
<dbReference type="Pfam" id="PF00672">
    <property type="entry name" value="HAMP"/>
    <property type="match status" value="1"/>
</dbReference>
<keyword evidence="6 11" id="KW-0812">Transmembrane</keyword>
<evidence type="ECO:0000256" key="1">
    <source>
        <dbReference type="ARBA" id="ARBA00000085"/>
    </source>
</evidence>
<evidence type="ECO:0000256" key="3">
    <source>
        <dbReference type="ARBA" id="ARBA00012438"/>
    </source>
</evidence>
<feature type="domain" description="HAMP" evidence="12">
    <location>
        <begin position="508"/>
        <end position="577"/>
    </location>
</feature>
<name>A0A7K0DWQ4_9NOCA</name>
<evidence type="ECO:0000256" key="7">
    <source>
        <dbReference type="ARBA" id="ARBA00022777"/>
    </source>
</evidence>
<comment type="catalytic activity">
    <reaction evidence="1">
        <text>ATP + protein L-histidine = ADP + protein N-phospho-L-histidine.</text>
        <dbReference type="EC" id="2.7.13.3"/>
    </reaction>
</comment>
<dbReference type="PANTHER" id="PTHR45436">
    <property type="entry name" value="SENSOR HISTIDINE KINASE YKOH"/>
    <property type="match status" value="1"/>
</dbReference>
<dbReference type="PROSITE" id="PS50885">
    <property type="entry name" value="HAMP"/>
    <property type="match status" value="1"/>
</dbReference>
<feature type="region of interest" description="Disordered" evidence="10">
    <location>
        <begin position="879"/>
        <end position="970"/>
    </location>
</feature>
<feature type="compositionally biased region" description="Polar residues" evidence="10">
    <location>
        <begin position="367"/>
        <end position="388"/>
    </location>
</feature>
<dbReference type="PANTHER" id="PTHR45436:SF5">
    <property type="entry name" value="SENSOR HISTIDINE KINASE TRCS"/>
    <property type="match status" value="1"/>
</dbReference>
<organism evidence="13 14">
    <name type="scientific">Nocardia aurantia</name>
    <dbReference type="NCBI Taxonomy" id="2585199"/>
    <lineage>
        <taxon>Bacteria</taxon>
        <taxon>Bacillati</taxon>
        <taxon>Actinomycetota</taxon>
        <taxon>Actinomycetes</taxon>
        <taxon>Mycobacteriales</taxon>
        <taxon>Nocardiaceae</taxon>
        <taxon>Nocardia</taxon>
    </lineage>
</organism>
<dbReference type="InterPro" id="IPR013587">
    <property type="entry name" value="Nitrate/nitrite_sensing"/>
</dbReference>
<evidence type="ECO:0000256" key="8">
    <source>
        <dbReference type="ARBA" id="ARBA00022989"/>
    </source>
</evidence>
<comment type="caution">
    <text evidence="13">The sequence shown here is derived from an EMBL/GenBank/DDBJ whole genome shotgun (WGS) entry which is preliminary data.</text>
</comment>
<accession>A0A7K0DWQ4</accession>
<evidence type="ECO:0000256" key="5">
    <source>
        <dbReference type="ARBA" id="ARBA00022679"/>
    </source>
</evidence>
<dbReference type="Gene3D" id="3.30.565.10">
    <property type="entry name" value="Histidine kinase-like ATPase, C-terminal domain"/>
    <property type="match status" value="1"/>
</dbReference>
<keyword evidence="9" id="KW-0902">Two-component regulatory system</keyword>
<evidence type="ECO:0000313" key="13">
    <source>
        <dbReference type="EMBL" id="MQY30213.1"/>
    </source>
</evidence>
<evidence type="ECO:0000256" key="9">
    <source>
        <dbReference type="ARBA" id="ARBA00023012"/>
    </source>
</evidence>
<feature type="compositionally biased region" description="Low complexity" evidence="10">
    <location>
        <begin position="326"/>
        <end position="358"/>
    </location>
</feature>
<dbReference type="GO" id="GO:0000160">
    <property type="term" value="P:phosphorelay signal transduction system"/>
    <property type="evidence" value="ECO:0007669"/>
    <property type="project" value="UniProtKB-KW"/>
</dbReference>
<dbReference type="InterPro" id="IPR003594">
    <property type="entry name" value="HATPase_dom"/>
</dbReference>
<protein>
    <recommendedName>
        <fullName evidence="3">histidine kinase</fullName>
        <ecNumber evidence="3">2.7.13.3</ecNumber>
    </recommendedName>
</protein>
<keyword evidence="11" id="KW-0472">Membrane</keyword>
<dbReference type="InterPro" id="IPR050428">
    <property type="entry name" value="TCS_sensor_his_kinase"/>
</dbReference>
<dbReference type="EMBL" id="WEGI01000013">
    <property type="protein sequence ID" value="MQY30213.1"/>
    <property type="molecule type" value="Genomic_DNA"/>
</dbReference>
<keyword evidence="4" id="KW-0597">Phosphoprotein</keyword>
<keyword evidence="8 11" id="KW-1133">Transmembrane helix</keyword>
<evidence type="ECO:0000259" key="12">
    <source>
        <dbReference type="PROSITE" id="PS50885"/>
    </source>
</evidence>